<keyword evidence="9" id="KW-1185">Reference proteome</keyword>
<dbReference type="Pfam" id="PF04103">
    <property type="entry name" value="CD20"/>
    <property type="match status" value="1"/>
</dbReference>
<evidence type="ECO:0000256" key="1">
    <source>
        <dbReference type="ARBA" id="ARBA00004141"/>
    </source>
</evidence>
<evidence type="ECO:0000256" key="8">
    <source>
        <dbReference type="SAM" id="Phobius"/>
    </source>
</evidence>
<evidence type="ECO:0000256" key="5">
    <source>
        <dbReference type="ARBA" id="ARBA00022989"/>
    </source>
</evidence>
<dbReference type="RefSeq" id="XP_032100913.1">
    <property type="nucleotide sequence ID" value="XM_032245022.1"/>
</dbReference>
<gene>
    <name evidence="10" type="primary">TMEM176A</name>
</gene>
<evidence type="ECO:0000313" key="10">
    <source>
        <dbReference type="RefSeq" id="XP_032100913.1"/>
    </source>
</evidence>
<feature type="region of interest" description="Disordered" evidence="7">
    <location>
        <begin position="1"/>
        <end position="30"/>
    </location>
</feature>
<keyword evidence="3" id="KW-0597">Phosphoprotein</keyword>
<dbReference type="GO" id="GO:0016020">
    <property type="term" value="C:membrane"/>
    <property type="evidence" value="ECO:0007669"/>
    <property type="project" value="UniProtKB-SubCell"/>
</dbReference>
<comment type="similarity">
    <text evidence="2">Belongs to the TMEM176 family.</text>
</comment>
<protein>
    <submittedName>
        <fullName evidence="10">Transmembrane protein 176A isoform X1</fullName>
    </submittedName>
</protein>
<feature type="transmembrane region" description="Helical" evidence="8">
    <location>
        <begin position="234"/>
        <end position="260"/>
    </location>
</feature>
<dbReference type="CTD" id="55365"/>
<feature type="transmembrane region" description="Helical" evidence="8">
    <location>
        <begin position="97"/>
        <end position="120"/>
    </location>
</feature>
<dbReference type="InterPro" id="IPR007237">
    <property type="entry name" value="CD20-like"/>
</dbReference>
<evidence type="ECO:0000256" key="6">
    <source>
        <dbReference type="ARBA" id="ARBA00023136"/>
    </source>
</evidence>
<dbReference type="GeneID" id="116527857"/>
<keyword evidence="6 8" id="KW-0472">Membrane</keyword>
<dbReference type="Proteomes" id="UP000504640">
    <property type="component" value="Unplaced"/>
</dbReference>
<evidence type="ECO:0000256" key="7">
    <source>
        <dbReference type="SAM" id="MobiDB-lite"/>
    </source>
</evidence>
<organism evidence="9 10">
    <name type="scientific">Sapajus apella</name>
    <name type="common">Brown-capped capuchin</name>
    <name type="synonym">Cebus apella</name>
    <dbReference type="NCBI Taxonomy" id="9515"/>
    <lineage>
        <taxon>Eukaryota</taxon>
        <taxon>Metazoa</taxon>
        <taxon>Chordata</taxon>
        <taxon>Craniata</taxon>
        <taxon>Vertebrata</taxon>
        <taxon>Euteleostomi</taxon>
        <taxon>Mammalia</taxon>
        <taxon>Eutheria</taxon>
        <taxon>Euarchontoglires</taxon>
        <taxon>Primates</taxon>
        <taxon>Haplorrhini</taxon>
        <taxon>Platyrrhini</taxon>
        <taxon>Cebidae</taxon>
        <taxon>Cebinae</taxon>
        <taxon>Sapajus</taxon>
    </lineage>
</organism>
<dbReference type="PANTHER" id="PTHR15756:SF6">
    <property type="entry name" value="TRANSMEMBRANE PROTEIN 176A"/>
    <property type="match status" value="1"/>
</dbReference>
<proteinExistence type="inferred from homology"/>
<evidence type="ECO:0000313" key="9">
    <source>
        <dbReference type="Proteomes" id="UP000504640"/>
    </source>
</evidence>
<evidence type="ECO:0000256" key="4">
    <source>
        <dbReference type="ARBA" id="ARBA00022692"/>
    </source>
</evidence>
<keyword evidence="5 8" id="KW-1133">Transmembrane helix</keyword>
<feature type="transmembrane region" description="Helical" evidence="8">
    <location>
        <begin position="132"/>
        <end position="150"/>
    </location>
</feature>
<dbReference type="AlphaFoldDB" id="A0A6J3F5M9"/>
<sequence>MAPGPPSARTELPPHSWRRVGGTPHPGMRLQKGGCGVGRRVFLTMGTADSGEMAPETPQPTHIDVHIHQESALAKLLLTCCSALRPPATQARGSSRLLVASWVMQIVLGILSGVLGGFLYMRRFTLLVSSGAAIWTGAVAVLAGVTAFIYETRGGTYWSLLRSLLELAAFSTAIAALELWNEDLRYGYYYGDSLCRISTFSNWYNTPAPTDSPEEVRRLQLCTSLLDMLKALFITLQAMLLAVWILLLLASLAPLGLYCWRIFSAIKWWPSPESPCPQPSGLQAKEPSNPGKSISVLCLCIRKETRRRCWNEWNLAMRLLIIAPGAPALGIPASDCWKKNPTGEKRLSNSPSYPAPRTTATALLQQRLPIPCTPSPILLRFMPPPKQSCDNKLSRYHAQVLA</sequence>
<accession>A0A6J3F5M9</accession>
<evidence type="ECO:0000256" key="2">
    <source>
        <dbReference type="ARBA" id="ARBA00006022"/>
    </source>
</evidence>
<comment type="subcellular location">
    <subcellularLocation>
        <location evidence="1">Membrane</location>
        <topology evidence="1">Multi-pass membrane protein</topology>
    </subcellularLocation>
</comment>
<name>A0A6J3F5M9_SAPAP</name>
<keyword evidence="4 8" id="KW-0812">Transmembrane</keyword>
<dbReference type="InterPro" id="IPR009281">
    <property type="entry name" value="TMEM176A/TMEM176B"/>
</dbReference>
<reference evidence="10" key="1">
    <citation type="submission" date="2025-08" db="UniProtKB">
        <authorList>
            <consortium name="RefSeq"/>
        </authorList>
    </citation>
    <scope>IDENTIFICATION</scope>
    <source>
        <tissue evidence="10">Blood</tissue>
    </source>
</reference>
<dbReference type="PANTHER" id="PTHR15756">
    <property type="entry name" value="LR8/HCA112"/>
    <property type="match status" value="1"/>
</dbReference>
<evidence type="ECO:0000256" key="3">
    <source>
        <dbReference type="ARBA" id="ARBA00022553"/>
    </source>
</evidence>